<gene>
    <name evidence="4" type="ORF">L203_106200</name>
</gene>
<evidence type="ECO:0000256" key="3">
    <source>
        <dbReference type="SAM" id="MobiDB-lite"/>
    </source>
</evidence>
<reference evidence="4" key="3">
    <citation type="submission" date="2024-01" db="EMBL/GenBank/DDBJ databases">
        <authorList>
            <person name="Coelho M.A."/>
            <person name="David-Palma M."/>
            <person name="Shea T."/>
            <person name="Sun S."/>
            <person name="Cuomo C.A."/>
            <person name="Heitman J."/>
        </authorList>
    </citation>
    <scope>NUCLEOTIDE SEQUENCE</scope>
    <source>
        <strain evidence="4">CBS 7841</strain>
    </source>
</reference>
<feature type="region of interest" description="Disordered" evidence="3">
    <location>
        <begin position="920"/>
        <end position="944"/>
    </location>
</feature>
<comment type="similarity">
    <text evidence="2">Belongs to the YPP1 family.</text>
</comment>
<feature type="region of interest" description="Disordered" evidence="3">
    <location>
        <begin position="77"/>
        <end position="172"/>
    </location>
</feature>
<dbReference type="Proteomes" id="UP000094043">
    <property type="component" value="Chromosome 8"/>
</dbReference>
<feature type="compositionally biased region" description="Basic residues" evidence="3">
    <location>
        <begin position="894"/>
        <end position="903"/>
    </location>
</feature>
<dbReference type="AlphaFoldDB" id="A0A1E3IVP7"/>
<dbReference type="PANTHER" id="PTHR23083:SF464">
    <property type="entry name" value="TETRATRICOPEPTIDE REPEAT DOMAIN 7, ISOFORM A"/>
    <property type="match status" value="1"/>
</dbReference>
<dbReference type="EMBL" id="CP143791">
    <property type="protein sequence ID" value="WVN90955.1"/>
    <property type="molecule type" value="Genomic_DNA"/>
</dbReference>
<dbReference type="PANTHER" id="PTHR23083">
    <property type="entry name" value="TETRATRICOPEPTIDE REPEAT PROTEIN, TPR"/>
    <property type="match status" value="1"/>
</dbReference>
<evidence type="ECO:0000256" key="2">
    <source>
        <dbReference type="ARBA" id="ARBA00038251"/>
    </source>
</evidence>
<organism evidence="4 5">
    <name type="scientific">Cryptococcus depauperatus CBS 7841</name>
    <dbReference type="NCBI Taxonomy" id="1295531"/>
    <lineage>
        <taxon>Eukaryota</taxon>
        <taxon>Fungi</taxon>
        <taxon>Dikarya</taxon>
        <taxon>Basidiomycota</taxon>
        <taxon>Agaricomycotina</taxon>
        <taxon>Tremellomycetes</taxon>
        <taxon>Tremellales</taxon>
        <taxon>Cryptococcaceae</taxon>
        <taxon>Cryptococcus</taxon>
    </lineage>
</organism>
<feature type="region of interest" description="Disordered" evidence="3">
    <location>
        <begin position="516"/>
        <end position="560"/>
    </location>
</feature>
<reference evidence="4" key="1">
    <citation type="submission" date="2016-06" db="EMBL/GenBank/DDBJ databases">
        <authorList>
            <person name="Cuomo C."/>
            <person name="Litvintseva A."/>
            <person name="Heitman J."/>
            <person name="Chen Y."/>
            <person name="Sun S."/>
            <person name="Springer D."/>
            <person name="Dromer F."/>
            <person name="Young S."/>
            <person name="Zeng Q."/>
            <person name="Chapman S."/>
            <person name="Gujja S."/>
            <person name="Saif S."/>
            <person name="Birren B."/>
        </authorList>
    </citation>
    <scope>NUCLEOTIDE SEQUENCE</scope>
    <source>
        <strain evidence="4">CBS 7841</strain>
    </source>
</reference>
<feature type="region of interest" description="Disordered" evidence="3">
    <location>
        <begin position="871"/>
        <end position="903"/>
    </location>
</feature>
<dbReference type="VEuPathDB" id="FungiDB:L203_00911"/>
<comment type="function">
    <text evidence="1">Involved in endocytosis.</text>
</comment>
<feature type="compositionally biased region" description="Low complexity" evidence="3">
    <location>
        <begin position="878"/>
        <end position="893"/>
    </location>
</feature>
<dbReference type="Gene3D" id="1.25.40.10">
    <property type="entry name" value="Tetratricopeptide repeat domain"/>
    <property type="match status" value="2"/>
</dbReference>
<feature type="compositionally biased region" description="Polar residues" evidence="3">
    <location>
        <begin position="529"/>
        <end position="541"/>
    </location>
</feature>
<dbReference type="OrthoDB" id="29013at2759"/>
<evidence type="ECO:0000256" key="1">
    <source>
        <dbReference type="ARBA" id="ARBA00002550"/>
    </source>
</evidence>
<sequence>MTSTKGAYYNGVLTAALLAGSWAENLPAATPNGSALTWGELIRKWGKHTGANTRLVNHLRDISLLYLSRSHSLASSSFLSVPPPHQSAGKGNQQLQSSESSPSASAPTPADSGSQTISSFVHIPHPHLRRHKPEPIDESAESNVTVRPKDASSRAAPLSSAEIDGDDSDEHGAWAEGQSWWTGLAPEFIDEARDGLKALENLCEGNLSFEQLTSARTIQAYYLHSFGSHDAALKILENIEWDGESRSGILNGDAAVLERVRARCLQGLCYELCSNPNYDLALKAYLSTVTLLQSLVAFYFPTPAYLGQVSSSPKAFNACREAYRWLSTALARVSVLSARQQGAGYQMLRTLRTYHAFSSSWPAEFRPKQRQKMLILYLRTLYATPSPSYTDPLLYPVPPVTEVPKHLWRNEVLQVMTEGKDLLTRSTSFPKAGTINYPVIVFSQLCVHLYSLLPTLDSQVLDILWWAMALTFHSQSILRYLVRILIDRRDYLDARRIFELYVRLVLKSRQTAQPEVPLQLQSKPGDESPTYSTTIPRQASKGTGHHQYASSTEKSEKQDASYEADKEADFVLTLLAGVKLLYENLDEAEEAWRYACLASDAVRIGGLEGEEQIDVESKVEEAKGIVRMALAKRVDAHTRPTYQSQSINHLILSITLKPTPSAYYHLAHCYAGARQMPKAVDAIRKSLEMDEKNVEGWHLLSILLTAQGDWEGAGRACDAGVKVWQEREDRLVFEPSSSFTSQTVPNEEGVAVEGSITESLVPMLLPTGVFTSLPPLCPALPPCAARLAQVIRLRMTLNAIVEKTSGCEAAMIKQQELFAFFSERCGRGGSKRGSTTGSKNDDGSLTGSYINIQNETNAAAQNIPVLTTPIPATPLVTSRPSSPLSSSSSASNGGRRRSASLRHFKSKHLILPMRAKSLRGSTTYDDRTGSRIATPAPTKSRTVSISSIAPTAIHSHYRTSRPTPLPPAPISSSIIDTRTSEEKRILSDLWLASAATFRRWGKLDQCLVSIMEAEGLDPGNENVWAQLGLYHVVTDAANGKQRRKFGEDELDKAEAAFIKALLIRADYAPATIGLSKLYLSDSTSTTLSSDAQTGLQGADLAESLLNQLTQSFGWDNSEAWYILGKVAKVQGREERARECWEFALNLEQGRGVRDWDVVKNWL</sequence>
<dbReference type="RefSeq" id="XP_066071655.1">
    <property type="nucleotide sequence ID" value="XM_066215558.1"/>
</dbReference>
<dbReference type="SUPFAM" id="SSF48452">
    <property type="entry name" value="TPR-like"/>
    <property type="match status" value="2"/>
</dbReference>
<feature type="compositionally biased region" description="Low complexity" evidence="3">
    <location>
        <begin position="97"/>
        <end position="114"/>
    </location>
</feature>
<dbReference type="PROSITE" id="PS50005">
    <property type="entry name" value="TPR"/>
    <property type="match status" value="1"/>
</dbReference>
<dbReference type="KEGG" id="cdep:91090408"/>
<name>A0A1E3IVP7_9TREE</name>
<dbReference type="InterPro" id="IPR051722">
    <property type="entry name" value="Endocytosis_PI4K-reg_protein"/>
</dbReference>
<feature type="region of interest" description="Disordered" evidence="3">
    <location>
        <begin position="827"/>
        <end position="848"/>
    </location>
</feature>
<dbReference type="GeneID" id="91090408"/>
<reference evidence="4" key="2">
    <citation type="journal article" date="2022" name="Elife">
        <title>Obligate sexual reproduction of a homothallic fungus closely related to the Cryptococcus pathogenic species complex.</title>
        <authorList>
            <person name="Passer A.R."/>
            <person name="Clancey S.A."/>
            <person name="Shea T."/>
            <person name="David-Palma M."/>
            <person name="Averette A.F."/>
            <person name="Boekhout T."/>
            <person name="Porcel B.M."/>
            <person name="Nowrousian M."/>
            <person name="Cuomo C.A."/>
            <person name="Sun S."/>
            <person name="Heitman J."/>
            <person name="Coelho M.A."/>
        </authorList>
    </citation>
    <scope>NUCLEOTIDE SEQUENCE</scope>
    <source>
        <strain evidence="4">CBS 7841</strain>
    </source>
</reference>
<evidence type="ECO:0000313" key="5">
    <source>
        <dbReference type="Proteomes" id="UP000094043"/>
    </source>
</evidence>
<proteinExistence type="inferred from homology"/>
<dbReference type="SMART" id="SM00028">
    <property type="entry name" value="TPR"/>
    <property type="match status" value="4"/>
</dbReference>
<dbReference type="InterPro" id="IPR019734">
    <property type="entry name" value="TPR_rpt"/>
</dbReference>
<protein>
    <submittedName>
        <fullName evidence="4">Uncharacterized protein</fullName>
    </submittedName>
</protein>
<dbReference type="InterPro" id="IPR011990">
    <property type="entry name" value="TPR-like_helical_dom_sf"/>
</dbReference>
<keyword evidence="5" id="KW-1185">Reference proteome</keyword>
<evidence type="ECO:0000313" key="4">
    <source>
        <dbReference type="EMBL" id="WVN90955.1"/>
    </source>
</evidence>
<accession>A0A1E3IVP7</accession>